<gene>
    <name evidence="3" type="ORF">HYPDE_28313</name>
</gene>
<protein>
    <submittedName>
        <fullName evidence="3">HupH hydrogenase expression protein</fullName>
    </submittedName>
</protein>
<organism evidence="3 4">
    <name type="scientific">Hyphomicrobium denitrificans 1NES1</name>
    <dbReference type="NCBI Taxonomy" id="670307"/>
    <lineage>
        <taxon>Bacteria</taxon>
        <taxon>Pseudomonadati</taxon>
        <taxon>Pseudomonadota</taxon>
        <taxon>Alphaproteobacteria</taxon>
        <taxon>Hyphomicrobiales</taxon>
        <taxon>Hyphomicrobiaceae</taxon>
        <taxon>Hyphomicrobium</taxon>
    </lineage>
</organism>
<feature type="domain" description="HupH hydrogenase expression protein C-terminal" evidence="2">
    <location>
        <begin position="163"/>
        <end position="279"/>
    </location>
</feature>
<evidence type="ECO:0000313" key="3">
    <source>
        <dbReference type="EMBL" id="AGK57342.1"/>
    </source>
</evidence>
<dbReference type="HOGENOM" id="CLU_079566_0_0_5"/>
<dbReference type="EMBL" id="CP005587">
    <property type="protein sequence ID" value="AGK57342.1"/>
    <property type="molecule type" value="Genomic_DNA"/>
</dbReference>
<reference evidence="3 4" key="1">
    <citation type="journal article" date="2013" name="Genome Announc.">
        <title>Genome sequences for three denitrifying bacterial strains isolated from a uranium- and nitrate-contaminated subsurface environment.</title>
        <authorList>
            <person name="Venkatramanan R."/>
            <person name="Prakash O."/>
            <person name="Woyke T."/>
            <person name="Chain P."/>
            <person name="Goodwin L.A."/>
            <person name="Watson D."/>
            <person name="Brooks S."/>
            <person name="Kostka J.E."/>
            <person name="Green S.J."/>
        </authorList>
    </citation>
    <scope>NUCLEOTIDE SEQUENCE [LARGE SCALE GENOMIC DNA]</scope>
    <source>
        <strain evidence="3 4">1NES1</strain>
    </source>
</reference>
<dbReference type="InterPro" id="IPR006894">
    <property type="entry name" value="HupH_Hydgase_express_prot_C"/>
</dbReference>
<name>N0B552_9HYPH</name>
<evidence type="ECO:0000259" key="2">
    <source>
        <dbReference type="Pfam" id="PF04809"/>
    </source>
</evidence>
<dbReference type="Gene3D" id="3.30.1370.140">
    <property type="entry name" value="HupH hydrogenase expression protein, C-terminal domain"/>
    <property type="match status" value="2"/>
</dbReference>
<dbReference type="Proteomes" id="UP000005952">
    <property type="component" value="Chromosome"/>
</dbReference>
<dbReference type="RefSeq" id="WP_015597379.1">
    <property type="nucleotide sequence ID" value="NC_021172.1"/>
</dbReference>
<keyword evidence="4" id="KW-1185">Reference proteome</keyword>
<dbReference type="OrthoDB" id="6560677at2"/>
<feature type="domain" description="HupH hydrogenase expression protein C-terminal" evidence="2">
    <location>
        <begin position="51"/>
        <end position="141"/>
    </location>
</feature>
<evidence type="ECO:0000256" key="1">
    <source>
        <dbReference type="ARBA" id="ARBA00010832"/>
    </source>
</evidence>
<accession>N0B552</accession>
<comment type="similarity">
    <text evidence="1">Belongs to the HupH/HyaF family.</text>
</comment>
<dbReference type="eggNOG" id="COG1773">
    <property type="taxonomic scope" value="Bacteria"/>
</dbReference>
<evidence type="ECO:0000313" key="4">
    <source>
        <dbReference type="Proteomes" id="UP000005952"/>
    </source>
</evidence>
<dbReference type="InterPro" id="IPR038527">
    <property type="entry name" value="HupH_C_sf"/>
</dbReference>
<dbReference type="KEGG" id="hdt:HYPDE_28313"/>
<dbReference type="Pfam" id="PF04809">
    <property type="entry name" value="HupH_C"/>
    <property type="match status" value="2"/>
</dbReference>
<dbReference type="STRING" id="670307.HYPDE_28313"/>
<dbReference type="AlphaFoldDB" id="N0B552"/>
<proteinExistence type="inferred from homology"/>
<sequence length="281" mass="30111">MSGINPIVGPGSQPGEDDGAALEYMEMPKGMRTYSAPVLPEPEETQGIEQALALLAAVKEAAVAQSVDYPARIFDITGFDARNRAFIDQVLGDGEVSIVAGATIQAQESVFAGVWRVQEFSLTGALDRDSIDVGAFPRSVIELAHRGTLDAMRSYRGAPPPSVVNALALITELDSKLVAYCPGDGAHVINLTLLPLTEEDVGFLDERLGAGSVTILSRGYGNCRVSSTGTRNAWWVRYFNSRDAIVLNTIEVIDVPNVACAAPEDLTDSAQRLAEILEIYR</sequence>